<evidence type="ECO:0000313" key="2">
    <source>
        <dbReference type="EMBL" id="KAK7364624.1"/>
    </source>
</evidence>
<dbReference type="AlphaFoldDB" id="A0AAN9RB74"/>
<dbReference type="EMBL" id="JAYMYR010000005">
    <property type="protein sequence ID" value="KAK7364624.1"/>
    <property type="molecule type" value="Genomic_DNA"/>
</dbReference>
<comment type="caution">
    <text evidence="2">The sequence shown here is derived from an EMBL/GenBank/DDBJ whole genome shotgun (WGS) entry which is preliminary data.</text>
</comment>
<evidence type="ECO:0000256" key="1">
    <source>
        <dbReference type="SAM" id="MobiDB-lite"/>
    </source>
</evidence>
<evidence type="ECO:0000313" key="3">
    <source>
        <dbReference type="Proteomes" id="UP001374584"/>
    </source>
</evidence>
<name>A0AAN9RB74_PHACN</name>
<keyword evidence="3" id="KW-1185">Reference proteome</keyword>
<dbReference type="Proteomes" id="UP001374584">
    <property type="component" value="Unassembled WGS sequence"/>
</dbReference>
<reference evidence="2 3" key="1">
    <citation type="submission" date="2024-01" db="EMBL/GenBank/DDBJ databases">
        <title>The genomes of 5 underutilized Papilionoideae crops provide insights into root nodulation and disease resistanc.</title>
        <authorList>
            <person name="Jiang F."/>
        </authorList>
    </citation>
    <scope>NUCLEOTIDE SEQUENCE [LARGE SCALE GENOMIC DNA]</scope>
    <source>
        <strain evidence="2">JINMINGXINNONG_FW02</strain>
        <tissue evidence="2">Leaves</tissue>
    </source>
</reference>
<accession>A0AAN9RB74</accession>
<feature type="region of interest" description="Disordered" evidence="1">
    <location>
        <begin position="77"/>
        <end position="100"/>
    </location>
</feature>
<gene>
    <name evidence="2" type="ORF">VNO80_13363</name>
</gene>
<proteinExistence type="predicted"/>
<sequence length="100" mass="11719">MVGKEDSHVEVERKEWQVLSPITKAQIWCGRTWTSSESRSVPKEKDEAKPHYIRKWKVFEIIVLLLRIWIDEEKANLSRSGHSPDMGIPFSKARLEKESD</sequence>
<organism evidence="2 3">
    <name type="scientific">Phaseolus coccineus</name>
    <name type="common">Scarlet runner bean</name>
    <name type="synonym">Phaseolus multiflorus</name>
    <dbReference type="NCBI Taxonomy" id="3886"/>
    <lineage>
        <taxon>Eukaryota</taxon>
        <taxon>Viridiplantae</taxon>
        <taxon>Streptophyta</taxon>
        <taxon>Embryophyta</taxon>
        <taxon>Tracheophyta</taxon>
        <taxon>Spermatophyta</taxon>
        <taxon>Magnoliopsida</taxon>
        <taxon>eudicotyledons</taxon>
        <taxon>Gunneridae</taxon>
        <taxon>Pentapetalae</taxon>
        <taxon>rosids</taxon>
        <taxon>fabids</taxon>
        <taxon>Fabales</taxon>
        <taxon>Fabaceae</taxon>
        <taxon>Papilionoideae</taxon>
        <taxon>50 kb inversion clade</taxon>
        <taxon>NPAAA clade</taxon>
        <taxon>indigoferoid/millettioid clade</taxon>
        <taxon>Phaseoleae</taxon>
        <taxon>Phaseolus</taxon>
    </lineage>
</organism>
<protein>
    <submittedName>
        <fullName evidence="2">Uncharacterized protein</fullName>
    </submittedName>
</protein>